<dbReference type="OrthoDB" id="1162179at2"/>
<organism evidence="1 2">
    <name type="scientific">Exilibacterium tricleocarpae</name>
    <dbReference type="NCBI Taxonomy" id="2591008"/>
    <lineage>
        <taxon>Bacteria</taxon>
        <taxon>Pseudomonadati</taxon>
        <taxon>Pseudomonadota</taxon>
        <taxon>Gammaproteobacteria</taxon>
        <taxon>Cellvibrionales</taxon>
        <taxon>Cellvibrionaceae</taxon>
        <taxon>Exilibacterium</taxon>
    </lineage>
</organism>
<keyword evidence="2" id="KW-1185">Reference proteome</keyword>
<dbReference type="AlphaFoldDB" id="A0A545T5Z0"/>
<dbReference type="RefSeq" id="WP_142905730.1">
    <property type="nucleotide sequence ID" value="NZ_ML660098.1"/>
</dbReference>
<dbReference type="EMBL" id="VHSG01000019">
    <property type="protein sequence ID" value="TQV72598.1"/>
    <property type="molecule type" value="Genomic_DNA"/>
</dbReference>
<dbReference type="SUPFAM" id="SSF109854">
    <property type="entry name" value="DinB/YfiT-like putative metalloenzymes"/>
    <property type="match status" value="1"/>
</dbReference>
<dbReference type="PANTHER" id="PTHR39473">
    <property type="match status" value="1"/>
</dbReference>
<gene>
    <name evidence="1" type="ORF">FKG94_18025</name>
</gene>
<dbReference type="InterPro" id="IPR034660">
    <property type="entry name" value="DinB/YfiT-like"/>
</dbReference>
<evidence type="ECO:0000313" key="2">
    <source>
        <dbReference type="Proteomes" id="UP000319732"/>
    </source>
</evidence>
<dbReference type="Proteomes" id="UP000319732">
    <property type="component" value="Unassembled WGS sequence"/>
</dbReference>
<sequence>MKLPPDTDVLTDQLSDATLAVLQQLAALVGAVGDCYSREPEANASSIGCHVRHILDHFAALHGAAQTGRINYNTRSRGSDIEVDPASALARIAVLSSWVDNRGLQDRAIEIESEVSVSHYENVCMPGSLYREVIYVINHTIHHIAYARMIAGRMGITLDDYLGIAPATATYLRSTECTR</sequence>
<reference evidence="1 2" key="1">
    <citation type="submission" date="2019-06" db="EMBL/GenBank/DDBJ databases">
        <title>Whole genome sequence for Cellvibrionaceae sp. R142.</title>
        <authorList>
            <person name="Wang G."/>
        </authorList>
    </citation>
    <scope>NUCLEOTIDE SEQUENCE [LARGE SCALE GENOMIC DNA]</scope>
    <source>
        <strain evidence="1 2">R142</strain>
    </source>
</reference>
<proteinExistence type="predicted"/>
<name>A0A545T5Z0_9GAMM</name>
<evidence type="ECO:0008006" key="3">
    <source>
        <dbReference type="Google" id="ProtNLM"/>
    </source>
</evidence>
<accession>A0A545T5Z0</accession>
<protein>
    <recommendedName>
        <fullName evidence="3">DinB family protein</fullName>
    </recommendedName>
</protein>
<comment type="caution">
    <text evidence="1">The sequence shown here is derived from an EMBL/GenBank/DDBJ whole genome shotgun (WGS) entry which is preliminary data.</text>
</comment>
<dbReference type="PANTHER" id="PTHR39473:SF1">
    <property type="entry name" value="DINB-LIKE DOMAIN-CONTAINING PROTEIN"/>
    <property type="match status" value="1"/>
</dbReference>
<evidence type="ECO:0000313" key="1">
    <source>
        <dbReference type="EMBL" id="TQV72598.1"/>
    </source>
</evidence>